<evidence type="ECO:0000313" key="2">
    <source>
        <dbReference type="EMBL" id="QVT79019.1"/>
    </source>
</evidence>
<dbReference type="EMBL" id="CP075371">
    <property type="protein sequence ID" value="QVT79019.1"/>
    <property type="molecule type" value="Genomic_DNA"/>
</dbReference>
<evidence type="ECO:0000313" key="3">
    <source>
        <dbReference type="Proteomes" id="UP000679307"/>
    </source>
</evidence>
<evidence type="ECO:0008006" key="4">
    <source>
        <dbReference type="Google" id="ProtNLM"/>
    </source>
</evidence>
<protein>
    <recommendedName>
        <fullName evidence="4">Type II toxin-antitoxin system HicA family toxin</fullName>
    </recommendedName>
</protein>
<dbReference type="Proteomes" id="UP000679307">
    <property type="component" value="Chromosome"/>
</dbReference>
<name>A0ABX8EET8_9ACTN</name>
<keyword evidence="3" id="KW-1185">Reference proteome</keyword>
<reference evidence="2 3" key="1">
    <citation type="submission" date="2021-05" db="EMBL/GenBank/DDBJ databases">
        <title>Complete genome of Nocardioides aquaticus KCTC 9944T isolated from meromictic and hypersaline Ekho Lake, Antarctica.</title>
        <authorList>
            <person name="Hwang K."/>
            <person name="Kim K.M."/>
            <person name="Choe H."/>
        </authorList>
    </citation>
    <scope>NUCLEOTIDE SEQUENCE [LARGE SCALE GENOMIC DNA]</scope>
    <source>
        <strain evidence="2 3">KCTC 9944</strain>
    </source>
</reference>
<organism evidence="2 3">
    <name type="scientific">Nocardioides aquaticus</name>
    <dbReference type="NCBI Taxonomy" id="160826"/>
    <lineage>
        <taxon>Bacteria</taxon>
        <taxon>Bacillati</taxon>
        <taxon>Actinomycetota</taxon>
        <taxon>Actinomycetes</taxon>
        <taxon>Propionibacteriales</taxon>
        <taxon>Nocardioidaceae</taxon>
        <taxon>Nocardioides</taxon>
    </lineage>
</organism>
<accession>A0ABX8EET8</accession>
<proteinExistence type="predicted"/>
<feature type="region of interest" description="Disordered" evidence="1">
    <location>
        <begin position="59"/>
        <end position="80"/>
    </location>
</feature>
<evidence type="ECO:0000256" key="1">
    <source>
        <dbReference type="SAM" id="MobiDB-lite"/>
    </source>
</evidence>
<dbReference type="RefSeq" id="WP_214058522.1">
    <property type="nucleotide sequence ID" value="NZ_BAAAHS010000114.1"/>
</dbReference>
<sequence length="80" mass="9464">MSARRRRLRWFRRWERLGYTAEYGASGHYKVRAHDGSYVATISGSPTNPEAPRFEVERLLRRHAANDTRRARDERTSDDD</sequence>
<gene>
    <name evidence="2" type="ORF">ENKNEFLB_01399</name>
</gene>